<keyword evidence="3" id="KW-1185">Reference proteome</keyword>
<dbReference type="InterPro" id="IPR046341">
    <property type="entry name" value="SET_dom_sf"/>
</dbReference>
<dbReference type="EMBL" id="JAGPNK010000005">
    <property type="protein sequence ID" value="KAH7321419.1"/>
    <property type="molecule type" value="Genomic_DNA"/>
</dbReference>
<dbReference type="Proteomes" id="UP000813444">
    <property type="component" value="Unassembled WGS sequence"/>
</dbReference>
<dbReference type="SUPFAM" id="SSF82199">
    <property type="entry name" value="SET domain"/>
    <property type="match status" value="1"/>
</dbReference>
<dbReference type="OrthoDB" id="3180714at2759"/>
<dbReference type="AlphaFoldDB" id="A0A8K0SZ40"/>
<comment type="caution">
    <text evidence="2">The sequence shown here is derived from an EMBL/GenBank/DDBJ whole genome shotgun (WGS) entry which is preliminary data.</text>
</comment>
<reference evidence="2" key="1">
    <citation type="journal article" date="2021" name="Nat. Commun.">
        <title>Genetic determinants of endophytism in the Arabidopsis root mycobiome.</title>
        <authorList>
            <person name="Mesny F."/>
            <person name="Miyauchi S."/>
            <person name="Thiergart T."/>
            <person name="Pickel B."/>
            <person name="Atanasova L."/>
            <person name="Karlsson M."/>
            <person name="Huettel B."/>
            <person name="Barry K.W."/>
            <person name="Haridas S."/>
            <person name="Chen C."/>
            <person name="Bauer D."/>
            <person name="Andreopoulos W."/>
            <person name="Pangilinan J."/>
            <person name="LaButti K."/>
            <person name="Riley R."/>
            <person name="Lipzen A."/>
            <person name="Clum A."/>
            <person name="Drula E."/>
            <person name="Henrissat B."/>
            <person name="Kohler A."/>
            <person name="Grigoriev I.V."/>
            <person name="Martin F.M."/>
            <person name="Hacquard S."/>
        </authorList>
    </citation>
    <scope>NUCLEOTIDE SEQUENCE</scope>
    <source>
        <strain evidence="2">MPI-CAGE-CH-0235</strain>
    </source>
</reference>
<protein>
    <submittedName>
        <fullName evidence="2">Uncharacterized protein</fullName>
    </submittedName>
</protein>
<evidence type="ECO:0000313" key="3">
    <source>
        <dbReference type="Proteomes" id="UP000813444"/>
    </source>
</evidence>
<name>A0A8K0SZ40_9HYPO</name>
<proteinExistence type="predicted"/>
<organism evidence="2 3">
    <name type="scientific">Stachybotrys elegans</name>
    <dbReference type="NCBI Taxonomy" id="80388"/>
    <lineage>
        <taxon>Eukaryota</taxon>
        <taxon>Fungi</taxon>
        <taxon>Dikarya</taxon>
        <taxon>Ascomycota</taxon>
        <taxon>Pezizomycotina</taxon>
        <taxon>Sordariomycetes</taxon>
        <taxon>Hypocreomycetidae</taxon>
        <taxon>Hypocreales</taxon>
        <taxon>Stachybotryaceae</taxon>
        <taxon>Stachybotrys</taxon>
    </lineage>
</organism>
<gene>
    <name evidence="2" type="ORF">B0I35DRAFT_477903</name>
</gene>
<feature type="region of interest" description="Disordered" evidence="1">
    <location>
        <begin position="1"/>
        <end position="22"/>
    </location>
</feature>
<accession>A0A8K0SZ40</accession>
<evidence type="ECO:0000313" key="2">
    <source>
        <dbReference type="EMBL" id="KAH7321419.1"/>
    </source>
</evidence>
<evidence type="ECO:0000256" key="1">
    <source>
        <dbReference type="SAM" id="MobiDB-lite"/>
    </source>
</evidence>
<sequence>MSVTAPSYLDLADTEPKSRREQTDSRRLLDILGLDVQHLPEIHEEQFKGDLESILAFKSQISIPITKKTSPRPDFGNEYFEIYPSKIAGWGVRAVKPLYQGQDILREAPLLIANIETLFDEFYRLDPESRRIALSLHANVHLKPGTPPIQAVWATNW</sequence>